<keyword evidence="5" id="KW-0946">Virion</keyword>
<evidence type="ECO:0000256" key="2">
    <source>
        <dbReference type="ARBA" id="ARBA00007446"/>
    </source>
</evidence>
<dbReference type="SUPFAM" id="SSF88633">
    <property type="entry name" value="Positive stranded ssRNA viruses"/>
    <property type="match status" value="1"/>
</dbReference>
<evidence type="ECO:0000256" key="5">
    <source>
        <dbReference type="ARBA" id="ARBA00022844"/>
    </source>
</evidence>
<accession>A0A8T9JDS7</accession>
<dbReference type="EMBL" id="OM471968">
    <property type="protein sequence ID" value="UOF93209.1"/>
    <property type="molecule type" value="Genomic_RNA"/>
</dbReference>
<comment type="similarity">
    <text evidence="2">Belongs to the icosahedral plant coat protein family.</text>
</comment>
<organism evidence="9">
    <name type="scientific">Maize mild mottle virus</name>
    <dbReference type="NCBI Taxonomy" id="2931827"/>
    <lineage>
        <taxon>Viruses</taxon>
        <taxon>Riboviria</taxon>
    </lineage>
</organism>
<proteinExistence type="inferred from homology"/>
<dbReference type="Gene3D" id="2.60.120.20">
    <property type="match status" value="1"/>
</dbReference>
<evidence type="ECO:0000313" key="9">
    <source>
        <dbReference type="EMBL" id="UOF93209.1"/>
    </source>
</evidence>
<gene>
    <name evidence="9" type="primary">ORF3</name>
</gene>
<feature type="domain" description="Icosahedral viral capsid protein S" evidence="8">
    <location>
        <begin position="37"/>
        <end position="232"/>
    </location>
</feature>
<comment type="subcellular location">
    <subcellularLocation>
        <location evidence="1">Virion</location>
    </subcellularLocation>
</comment>
<feature type="region of interest" description="Disordered" evidence="7">
    <location>
        <begin position="1"/>
        <end position="51"/>
    </location>
</feature>
<sequence>MNGRSRTTPPTQPGGRQGASNPRRRRHRGRSVERPIPLATASTVAPRNGPGMGSRLGWTTLAHSEVILQVTAKTTGNNILVVPLIPALLYPADSTGFMGRAKHIAGHASLYSKYKWQSLSLFWTPSCPTTTPGNVVMKVMPSYSIPTPTEMLDLMDTDALVLSPYVKGQFTPRINRGELNTISASGFAALPDEDKGDYSTGKLVIAVNKQSLELTMGTVTMQYRVAFNGPVTPVDSSAPGR</sequence>
<evidence type="ECO:0000256" key="6">
    <source>
        <dbReference type="ARBA" id="ARBA00023060"/>
    </source>
</evidence>
<evidence type="ECO:0000259" key="8">
    <source>
        <dbReference type="Pfam" id="PF00729"/>
    </source>
</evidence>
<evidence type="ECO:0000256" key="1">
    <source>
        <dbReference type="ARBA" id="ARBA00004328"/>
    </source>
</evidence>
<dbReference type="GO" id="GO:0005198">
    <property type="term" value="F:structural molecule activity"/>
    <property type="evidence" value="ECO:0007669"/>
    <property type="project" value="InterPro"/>
</dbReference>
<dbReference type="InterPro" id="IPR000937">
    <property type="entry name" value="Capsid_prot_S-dom_vir"/>
</dbReference>
<protein>
    <recommendedName>
        <fullName evidence="3">Capsid protein</fullName>
    </recommendedName>
</protein>
<reference evidence="9" key="1">
    <citation type="submission" date="2022-01" db="EMBL/GenBank/DDBJ databases">
        <title>Plant Virus Collection isolate.</title>
        <authorList>
            <person name="Knierim D."/>
            <person name="Margaria P."/>
            <person name="Menzel W."/>
            <person name="Winter S."/>
        </authorList>
    </citation>
    <scope>NUCLEOTIDE SEQUENCE</scope>
    <source>
        <strain evidence="9">DSMZ PV-0497</strain>
    </source>
</reference>
<dbReference type="GO" id="GO:0039617">
    <property type="term" value="C:T=3 icosahedral viral capsid"/>
    <property type="evidence" value="ECO:0007669"/>
    <property type="project" value="UniProtKB-KW"/>
</dbReference>
<keyword evidence="6" id="KW-1142">T=3 icosahedral capsid protein</keyword>
<dbReference type="Pfam" id="PF00729">
    <property type="entry name" value="Viral_coat"/>
    <property type="match status" value="1"/>
</dbReference>
<dbReference type="InterPro" id="IPR029053">
    <property type="entry name" value="Viral_coat"/>
</dbReference>
<evidence type="ECO:0000256" key="7">
    <source>
        <dbReference type="SAM" id="MobiDB-lite"/>
    </source>
</evidence>
<evidence type="ECO:0000256" key="3">
    <source>
        <dbReference type="ARBA" id="ARBA00018091"/>
    </source>
</evidence>
<evidence type="ECO:0000256" key="4">
    <source>
        <dbReference type="ARBA" id="ARBA00022561"/>
    </source>
</evidence>
<keyword evidence="4 9" id="KW-0167">Capsid protein</keyword>
<name>A0A8T9JDS7_9VIRU</name>